<evidence type="ECO:0000256" key="2">
    <source>
        <dbReference type="ARBA" id="ARBA00022448"/>
    </source>
</evidence>
<dbReference type="EMBL" id="FRBD01000021">
    <property type="protein sequence ID" value="SHL07828.1"/>
    <property type="molecule type" value="Genomic_DNA"/>
</dbReference>
<evidence type="ECO:0000256" key="7">
    <source>
        <dbReference type="SAM" id="Phobius"/>
    </source>
</evidence>
<keyword evidence="4 7" id="KW-1133">Transmembrane helix</keyword>
<dbReference type="InterPro" id="IPR037272">
    <property type="entry name" value="SNS_sf"/>
</dbReference>
<dbReference type="Pfam" id="PF00209">
    <property type="entry name" value="SNF"/>
    <property type="match status" value="2"/>
</dbReference>
<feature type="transmembrane region" description="Helical" evidence="7">
    <location>
        <begin position="428"/>
        <end position="448"/>
    </location>
</feature>
<accession>A0A1M6XPM0</accession>
<feature type="transmembrane region" description="Helical" evidence="7">
    <location>
        <begin position="146"/>
        <end position="164"/>
    </location>
</feature>
<proteinExistence type="inferred from homology"/>
<dbReference type="AlphaFoldDB" id="A0A1M6XPM0"/>
<evidence type="ECO:0000256" key="5">
    <source>
        <dbReference type="ARBA" id="ARBA00023136"/>
    </source>
</evidence>
<organism evidence="8 9">
    <name type="scientific">Xylanibacter ruminicola</name>
    <name type="common">Prevotella ruminicola</name>
    <dbReference type="NCBI Taxonomy" id="839"/>
    <lineage>
        <taxon>Bacteria</taxon>
        <taxon>Pseudomonadati</taxon>
        <taxon>Bacteroidota</taxon>
        <taxon>Bacteroidia</taxon>
        <taxon>Bacteroidales</taxon>
        <taxon>Prevotellaceae</taxon>
        <taxon>Xylanibacter</taxon>
    </lineage>
</organism>
<dbReference type="PRINTS" id="PR00176">
    <property type="entry name" value="NANEUSMPORT"/>
</dbReference>
<feature type="transmembrane region" description="Helical" evidence="7">
    <location>
        <begin position="86"/>
        <end position="107"/>
    </location>
</feature>
<gene>
    <name evidence="8" type="ORF">SAMN05216463_12162</name>
</gene>
<dbReference type="InterPro" id="IPR000175">
    <property type="entry name" value="Na/ntran_symport"/>
</dbReference>
<dbReference type="GO" id="GO:0015293">
    <property type="term" value="F:symporter activity"/>
    <property type="evidence" value="ECO:0007669"/>
    <property type="project" value="UniProtKB-KW"/>
</dbReference>
<feature type="transmembrane region" description="Helical" evidence="7">
    <location>
        <begin position="389"/>
        <end position="407"/>
    </location>
</feature>
<name>A0A1M6XPM0_XYLRU</name>
<evidence type="ECO:0000313" key="9">
    <source>
        <dbReference type="Proteomes" id="UP000184130"/>
    </source>
</evidence>
<dbReference type="GO" id="GO:0016020">
    <property type="term" value="C:membrane"/>
    <property type="evidence" value="ECO:0007669"/>
    <property type="project" value="UniProtKB-SubCell"/>
</dbReference>
<dbReference type="RefSeq" id="WP_073210449.1">
    <property type="nucleotide sequence ID" value="NZ_FRBD01000021.1"/>
</dbReference>
<keyword evidence="5 7" id="KW-0472">Membrane</keyword>
<feature type="transmembrane region" description="Helical" evidence="7">
    <location>
        <begin position="294"/>
        <end position="317"/>
    </location>
</feature>
<feature type="transmembrane region" description="Helical" evidence="7">
    <location>
        <begin position="176"/>
        <end position="196"/>
    </location>
</feature>
<dbReference type="InterPro" id="IPR047218">
    <property type="entry name" value="YocR/YhdH-like"/>
</dbReference>
<feature type="transmembrane region" description="Helical" evidence="7">
    <location>
        <begin position="42"/>
        <end position="66"/>
    </location>
</feature>
<dbReference type="SUPFAM" id="SSF161070">
    <property type="entry name" value="SNF-like"/>
    <property type="match status" value="1"/>
</dbReference>
<dbReference type="Proteomes" id="UP000184130">
    <property type="component" value="Unassembled WGS sequence"/>
</dbReference>
<feature type="transmembrane region" description="Helical" evidence="7">
    <location>
        <begin position="347"/>
        <end position="369"/>
    </location>
</feature>
<dbReference type="PANTHER" id="PTHR42948">
    <property type="entry name" value="TRANSPORTER"/>
    <property type="match status" value="1"/>
</dbReference>
<evidence type="ECO:0000256" key="6">
    <source>
        <dbReference type="RuleBase" id="RU003732"/>
    </source>
</evidence>
<keyword evidence="2 6" id="KW-0813">Transport</keyword>
<protein>
    <recommendedName>
        <fullName evidence="6">Transporter</fullName>
    </recommendedName>
</protein>
<evidence type="ECO:0000256" key="3">
    <source>
        <dbReference type="ARBA" id="ARBA00022692"/>
    </source>
</evidence>
<feature type="transmembrane region" description="Helical" evidence="7">
    <location>
        <begin position="216"/>
        <end position="240"/>
    </location>
</feature>
<evidence type="ECO:0000256" key="1">
    <source>
        <dbReference type="ARBA" id="ARBA00004141"/>
    </source>
</evidence>
<sequence>MTKLERASFGSKLGVILATAGSAVGLGNIWRFPYMTGQNGGAIFIVIYIFCVLLLGIPCMISEFIIGRHGQANTARAFRIMSGDTIWSLIGYMGVLTGFLISGYYAVVSGWCLEYLWASVSGKLLGNPEYIKDYFATFSQDPVKPVFWTLIILLATYLIIENGVRNGIEKASKLMMPILFILLLIIVVASCMLPNAHKGIEFLFKPDLSKLNGDVFLAALGQSFYSLSIAMGCICTYASYFSKQTNLTSSALNISVIDFMVALLAGLIIFPAAFSVGVNPDSGPSLIFITLPNVFHQAFGSIASLGYAISLLFYALLSMAALTSLMSLHEVSTAFLEEELGTTRKRAAVMVTIGCMTIGIVCSLSLGAWNGFHLFGMNIFDLFDFVTGQLFLPIVGFLTCIFIGWFVPHKIVRDEFTNMGTLRNGRLFHFYIFLVKYVCPICILFIFLHQFGLI</sequence>
<evidence type="ECO:0000256" key="4">
    <source>
        <dbReference type="ARBA" id="ARBA00022989"/>
    </source>
</evidence>
<feature type="transmembrane region" description="Helical" evidence="7">
    <location>
        <begin position="252"/>
        <end position="274"/>
    </location>
</feature>
<evidence type="ECO:0000313" key="8">
    <source>
        <dbReference type="EMBL" id="SHL07828.1"/>
    </source>
</evidence>
<dbReference type="OrthoDB" id="9762833at2"/>
<dbReference type="PANTHER" id="PTHR42948:SF1">
    <property type="entry name" value="TRANSPORTER"/>
    <property type="match status" value="1"/>
</dbReference>
<dbReference type="CDD" id="cd10336">
    <property type="entry name" value="SLC6sbd_Tyt1-Like"/>
    <property type="match status" value="1"/>
</dbReference>
<reference evidence="8 9" key="1">
    <citation type="submission" date="2016-11" db="EMBL/GenBank/DDBJ databases">
        <authorList>
            <person name="Jaros S."/>
            <person name="Januszkiewicz K."/>
            <person name="Wedrychowicz H."/>
        </authorList>
    </citation>
    <scope>NUCLEOTIDE SEQUENCE [LARGE SCALE GENOMIC DNA]</scope>
    <source>
        <strain evidence="8 9">KHT3</strain>
    </source>
</reference>
<feature type="transmembrane region" description="Helical" evidence="7">
    <location>
        <begin position="12"/>
        <end position="30"/>
    </location>
</feature>
<keyword evidence="6" id="KW-0769">Symport</keyword>
<dbReference type="PROSITE" id="PS00610">
    <property type="entry name" value="NA_NEUROTRAN_SYMP_1"/>
    <property type="match status" value="1"/>
</dbReference>
<comment type="similarity">
    <text evidence="6">Belongs to the sodium:neurotransmitter symporter (SNF) (TC 2.A.22) family.</text>
</comment>
<keyword evidence="3 6" id="KW-0812">Transmembrane</keyword>
<dbReference type="PROSITE" id="PS50267">
    <property type="entry name" value="NA_NEUROTRAN_SYMP_3"/>
    <property type="match status" value="1"/>
</dbReference>
<comment type="subcellular location">
    <subcellularLocation>
        <location evidence="1">Membrane</location>
        <topology evidence="1">Multi-pass membrane protein</topology>
    </subcellularLocation>
</comment>
<dbReference type="NCBIfam" id="NF037979">
    <property type="entry name" value="Na_transp"/>
    <property type="match status" value="1"/>
</dbReference>